<reference evidence="1 2" key="1">
    <citation type="journal article" date="2014" name="PLoS Genet.">
        <title>Phylogenetically driven sequencing of extremely halophilic archaea reveals strategies for static and dynamic osmo-response.</title>
        <authorList>
            <person name="Becker E.A."/>
            <person name="Seitzer P.M."/>
            <person name="Tritt A."/>
            <person name="Larsen D."/>
            <person name="Krusor M."/>
            <person name="Yao A.I."/>
            <person name="Wu D."/>
            <person name="Madern D."/>
            <person name="Eisen J.A."/>
            <person name="Darling A.E."/>
            <person name="Facciotti M.T."/>
        </authorList>
    </citation>
    <scope>NUCLEOTIDE SEQUENCE [LARGE SCALE GENOMIC DNA]</scope>
    <source>
        <strain evidence="1 2">JCM 10990</strain>
    </source>
</reference>
<dbReference type="AlphaFoldDB" id="M0AE62"/>
<evidence type="ECO:0000313" key="2">
    <source>
        <dbReference type="Proteomes" id="UP000011693"/>
    </source>
</evidence>
<dbReference type="STRING" id="1227492.C482_14629"/>
<dbReference type="EMBL" id="AOIN01000078">
    <property type="protein sequence ID" value="ELY97015.1"/>
    <property type="molecule type" value="Genomic_DNA"/>
</dbReference>
<keyword evidence="2" id="KW-1185">Reference proteome</keyword>
<protein>
    <submittedName>
        <fullName evidence="1">Uncharacterized protein</fullName>
    </submittedName>
</protein>
<name>M0AE62_9EURY</name>
<accession>M0AE62</accession>
<organism evidence="1 2">
    <name type="scientific">Natrialba chahannaoensis JCM 10990</name>
    <dbReference type="NCBI Taxonomy" id="1227492"/>
    <lineage>
        <taxon>Archaea</taxon>
        <taxon>Methanobacteriati</taxon>
        <taxon>Methanobacteriota</taxon>
        <taxon>Stenosarchaea group</taxon>
        <taxon>Halobacteria</taxon>
        <taxon>Halobacteriales</taxon>
        <taxon>Natrialbaceae</taxon>
        <taxon>Natrialba</taxon>
    </lineage>
</organism>
<sequence length="114" mass="11868">MMQRRKYLTGVAVAIIPFAGCGGLVGPDPRVTDSAAGQSFSDALTGSGEIQVALVNDGQSGDVEIELVFEDGSGTVVGRETHVISMGEGENRRESISVNIPNGAERYRAEAEAA</sequence>
<proteinExistence type="predicted"/>
<dbReference type="RefSeq" id="WP_006168414.1">
    <property type="nucleotide sequence ID" value="NZ_AOIN01000078.1"/>
</dbReference>
<dbReference type="Proteomes" id="UP000011693">
    <property type="component" value="Unassembled WGS sequence"/>
</dbReference>
<comment type="caution">
    <text evidence="1">The sequence shown here is derived from an EMBL/GenBank/DDBJ whole genome shotgun (WGS) entry which is preliminary data.</text>
</comment>
<evidence type="ECO:0000313" key="1">
    <source>
        <dbReference type="EMBL" id="ELY97015.1"/>
    </source>
</evidence>
<gene>
    <name evidence="1" type="ORF">C482_14629</name>
</gene>